<dbReference type="OrthoDB" id="10051804at2759"/>
<dbReference type="Proteomes" id="UP000675881">
    <property type="component" value="Chromosome 8"/>
</dbReference>
<accession>A0A7R8D7R6</accession>
<reference evidence="2" key="1">
    <citation type="submission" date="2021-02" db="EMBL/GenBank/DDBJ databases">
        <authorList>
            <person name="Bekaert M."/>
        </authorList>
    </citation>
    <scope>NUCLEOTIDE SEQUENCE</scope>
    <source>
        <strain evidence="2">IoA-00</strain>
    </source>
</reference>
<protein>
    <submittedName>
        <fullName evidence="2">(salmon louse) hypothetical protein</fullName>
    </submittedName>
</protein>
<feature type="compositionally biased region" description="Low complexity" evidence="1">
    <location>
        <begin position="145"/>
        <end position="157"/>
    </location>
</feature>
<organism evidence="2 3">
    <name type="scientific">Lepeophtheirus salmonis</name>
    <name type="common">Salmon louse</name>
    <name type="synonym">Caligus salmonis</name>
    <dbReference type="NCBI Taxonomy" id="72036"/>
    <lineage>
        <taxon>Eukaryota</taxon>
        <taxon>Metazoa</taxon>
        <taxon>Ecdysozoa</taxon>
        <taxon>Arthropoda</taxon>
        <taxon>Crustacea</taxon>
        <taxon>Multicrustacea</taxon>
        <taxon>Hexanauplia</taxon>
        <taxon>Copepoda</taxon>
        <taxon>Siphonostomatoida</taxon>
        <taxon>Caligidae</taxon>
        <taxon>Lepeophtheirus</taxon>
    </lineage>
</organism>
<keyword evidence="3" id="KW-1185">Reference proteome</keyword>
<dbReference type="EMBL" id="HG994587">
    <property type="protein sequence ID" value="CAF3028015.1"/>
    <property type="molecule type" value="Genomic_DNA"/>
</dbReference>
<proteinExistence type="predicted"/>
<evidence type="ECO:0000256" key="1">
    <source>
        <dbReference type="SAM" id="MobiDB-lite"/>
    </source>
</evidence>
<gene>
    <name evidence="2" type="ORF">LSAA_13512</name>
</gene>
<name>A0A7R8D7R6_LEPSM</name>
<dbReference type="AlphaFoldDB" id="A0A7R8D7R6"/>
<feature type="region of interest" description="Disordered" evidence="1">
    <location>
        <begin position="119"/>
        <end position="157"/>
    </location>
</feature>
<evidence type="ECO:0000313" key="2">
    <source>
        <dbReference type="EMBL" id="CAF3028015.1"/>
    </source>
</evidence>
<sequence>MESPMDRFINVALLANPSTRSGEPQTKTDSSLNERYWNGQKINSAHSKFKYCVLKKTEYCQCDSNQKCSPNPIEKSKANTFAKATLEKALGFLLKQCDAVGFEDCSTSVENKQPRVIQTGGHEDFDGYFPSGPRTTKESNPKSATTSTTTSTTSPVVSSFSPSFIDDNVGQSTVATVSEIIPQNIIKLSRFNN</sequence>
<evidence type="ECO:0000313" key="3">
    <source>
        <dbReference type="Proteomes" id="UP000675881"/>
    </source>
</evidence>